<dbReference type="EMBL" id="JAUESC010000380">
    <property type="protein sequence ID" value="KAK0592212.1"/>
    <property type="molecule type" value="Genomic_DNA"/>
</dbReference>
<comment type="caution">
    <text evidence="1">The sequence shown here is derived from an EMBL/GenBank/DDBJ whole genome shotgun (WGS) entry which is preliminary data.</text>
</comment>
<dbReference type="Proteomes" id="UP001168877">
    <property type="component" value="Unassembled WGS sequence"/>
</dbReference>
<name>A0AA39VTH3_ACESA</name>
<organism evidence="1 2">
    <name type="scientific">Acer saccharum</name>
    <name type="common">Sugar maple</name>
    <dbReference type="NCBI Taxonomy" id="4024"/>
    <lineage>
        <taxon>Eukaryota</taxon>
        <taxon>Viridiplantae</taxon>
        <taxon>Streptophyta</taxon>
        <taxon>Embryophyta</taxon>
        <taxon>Tracheophyta</taxon>
        <taxon>Spermatophyta</taxon>
        <taxon>Magnoliopsida</taxon>
        <taxon>eudicotyledons</taxon>
        <taxon>Gunneridae</taxon>
        <taxon>Pentapetalae</taxon>
        <taxon>rosids</taxon>
        <taxon>malvids</taxon>
        <taxon>Sapindales</taxon>
        <taxon>Sapindaceae</taxon>
        <taxon>Hippocastanoideae</taxon>
        <taxon>Acereae</taxon>
        <taxon>Acer</taxon>
    </lineage>
</organism>
<dbReference type="Pfam" id="PF13450">
    <property type="entry name" value="NAD_binding_8"/>
    <property type="match status" value="1"/>
</dbReference>
<dbReference type="SUPFAM" id="SSF51905">
    <property type="entry name" value="FAD/NAD(P)-binding domain"/>
    <property type="match status" value="1"/>
</dbReference>
<dbReference type="InterPro" id="IPR036188">
    <property type="entry name" value="FAD/NAD-bd_sf"/>
</dbReference>
<sequence length="143" mass="15558">MEKKQIGIVGAGISGLIACKYMLSKGYNPIVFEARLSVGGVWIKTLRLQSYKLQNLCISSQIFLGHLQSLKISLINIKSLIIFNLMHNILTSLNTSDSTPRLSVSNMIKASPMKSSGHGALGTAMASPFSMITGNKRFLLKTL</sequence>
<dbReference type="PROSITE" id="PS51257">
    <property type="entry name" value="PROKAR_LIPOPROTEIN"/>
    <property type="match status" value="1"/>
</dbReference>
<keyword evidence="2" id="KW-1185">Reference proteome</keyword>
<dbReference type="AlphaFoldDB" id="A0AA39VTH3"/>
<evidence type="ECO:0000313" key="2">
    <source>
        <dbReference type="Proteomes" id="UP001168877"/>
    </source>
</evidence>
<gene>
    <name evidence="1" type="ORF">LWI29_015193</name>
</gene>
<accession>A0AA39VTH3</accession>
<reference evidence="1" key="1">
    <citation type="journal article" date="2022" name="Plant J.">
        <title>Strategies of tolerance reflected in two North American maple genomes.</title>
        <authorList>
            <person name="McEvoy S.L."/>
            <person name="Sezen U.U."/>
            <person name="Trouern-Trend A."/>
            <person name="McMahon S.M."/>
            <person name="Schaberg P.G."/>
            <person name="Yang J."/>
            <person name="Wegrzyn J.L."/>
            <person name="Swenson N.G."/>
        </authorList>
    </citation>
    <scope>NUCLEOTIDE SEQUENCE</scope>
    <source>
        <strain evidence="1">NS2018</strain>
    </source>
</reference>
<reference evidence="1" key="2">
    <citation type="submission" date="2023-06" db="EMBL/GenBank/DDBJ databases">
        <authorList>
            <person name="Swenson N.G."/>
            <person name="Wegrzyn J.L."/>
            <person name="Mcevoy S.L."/>
        </authorList>
    </citation>
    <scope>NUCLEOTIDE SEQUENCE</scope>
    <source>
        <strain evidence="1">NS2018</strain>
        <tissue evidence="1">Leaf</tissue>
    </source>
</reference>
<dbReference type="Gene3D" id="3.50.50.60">
    <property type="entry name" value="FAD/NAD(P)-binding domain"/>
    <property type="match status" value="1"/>
</dbReference>
<evidence type="ECO:0000313" key="1">
    <source>
        <dbReference type="EMBL" id="KAK0592212.1"/>
    </source>
</evidence>
<protein>
    <recommendedName>
        <fullName evidence="3">Flavin-containing monooxygenase</fullName>
    </recommendedName>
</protein>
<proteinExistence type="predicted"/>
<evidence type="ECO:0008006" key="3">
    <source>
        <dbReference type="Google" id="ProtNLM"/>
    </source>
</evidence>